<dbReference type="Gene3D" id="3.50.50.60">
    <property type="entry name" value="FAD/NAD(P)-binding domain"/>
    <property type="match status" value="1"/>
</dbReference>
<dbReference type="EC" id="5.5.1.19" evidence="2"/>
<dbReference type="GO" id="GO:0016853">
    <property type="term" value="F:isomerase activity"/>
    <property type="evidence" value="ECO:0007669"/>
    <property type="project" value="UniProtKB-KW"/>
</dbReference>
<dbReference type="EMBL" id="JAFEMC010000003">
    <property type="protein sequence ID" value="MBM6576994.1"/>
    <property type="molecule type" value="Genomic_DNA"/>
</dbReference>
<comment type="similarity">
    <text evidence="1">Belongs to the lycopene cyclase family.</text>
</comment>
<dbReference type="NCBIfam" id="TIGR01789">
    <property type="entry name" value="lycopene_cycl"/>
    <property type="match status" value="1"/>
</dbReference>
<proteinExistence type="inferred from homology"/>
<evidence type="ECO:0000256" key="1">
    <source>
        <dbReference type="ARBA" id="ARBA00006599"/>
    </source>
</evidence>
<keyword evidence="2" id="KW-0413">Isomerase</keyword>
<keyword evidence="3" id="KW-1185">Reference proteome</keyword>
<comment type="caution">
    <text evidence="2">The sequence shown here is derived from an EMBL/GenBank/DDBJ whole genome shotgun (WGS) entry which is preliminary data.</text>
</comment>
<sequence length="386" mass="42305">MATTISCDVAIVGAGLAGGLIALALAKRHPDLDVRLIDGGDSVGGNHLWSFFGSDVAQADRWIVEPLVSYGWRGYDVAFPHHARTIGATYYSIESSALDREVRAAMPAERLMLGRKALGASATGVVLADGDRIEARGVIDARGTGDLSMLDLGWQKFVGREIALDTPHGRERPVVMDATVKQIDGYRFVYVLPFAERRIFVEDTYYSDKAELNRRAIEPRLDRYAEAQGWHGTTVREEAGVLPVAMGGDFEGYWRSGGAKTAKAGMRAGLFHPTTGYSLPDAIRTAAAIVAQRDFSGEALHALTHGLAKATWDARGFYRMLDTMLFRAAEPEERYRVLERFYRLDPGLIGRFYAGTSTMKDKARVLVGKPPVPIGRAVRALMRARA</sequence>
<evidence type="ECO:0000313" key="2">
    <source>
        <dbReference type="EMBL" id="MBM6576994.1"/>
    </source>
</evidence>
<dbReference type="Proteomes" id="UP000763641">
    <property type="component" value="Unassembled WGS sequence"/>
</dbReference>
<gene>
    <name evidence="2" type="primary">crtY</name>
    <name evidence="2" type="ORF">ILT43_11460</name>
</gene>
<dbReference type="SUPFAM" id="SSF51905">
    <property type="entry name" value="FAD/NAD(P)-binding domain"/>
    <property type="match status" value="1"/>
</dbReference>
<name>A0ABS2D7S5_9SPHN</name>
<accession>A0ABS2D7S5</accession>
<evidence type="ECO:0000313" key="3">
    <source>
        <dbReference type="Proteomes" id="UP000763641"/>
    </source>
</evidence>
<dbReference type="InterPro" id="IPR008461">
    <property type="entry name" value="CrtY"/>
</dbReference>
<reference evidence="2 3" key="1">
    <citation type="submission" date="2020-12" db="EMBL/GenBank/DDBJ databases">
        <title>Sphingomonas sp.</title>
        <authorList>
            <person name="Kim M.K."/>
        </authorList>
    </citation>
    <scope>NUCLEOTIDE SEQUENCE [LARGE SCALE GENOMIC DNA]</scope>
    <source>
        <strain evidence="2 3">BT552</strain>
    </source>
</reference>
<dbReference type="RefSeq" id="WP_204199097.1">
    <property type="nucleotide sequence ID" value="NZ_JAFEMC010000003.1"/>
</dbReference>
<dbReference type="InterPro" id="IPR036188">
    <property type="entry name" value="FAD/NAD-bd_sf"/>
</dbReference>
<dbReference type="NCBIfam" id="TIGR01790">
    <property type="entry name" value="carotene-cycl"/>
    <property type="match status" value="1"/>
</dbReference>
<organism evidence="2 3">
    <name type="scientific">Sphingomonas longa</name>
    <dbReference type="NCBI Taxonomy" id="2778730"/>
    <lineage>
        <taxon>Bacteria</taxon>
        <taxon>Pseudomonadati</taxon>
        <taxon>Pseudomonadota</taxon>
        <taxon>Alphaproteobacteria</taxon>
        <taxon>Sphingomonadales</taxon>
        <taxon>Sphingomonadaceae</taxon>
        <taxon>Sphingomonas</taxon>
    </lineage>
</organism>
<dbReference type="Pfam" id="PF05834">
    <property type="entry name" value="Lycopene_cycl"/>
    <property type="match status" value="1"/>
</dbReference>
<dbReference type="InterPro" id="IPR010108">
    <property type="entry name" value="Lycopene_cyclase_b/e"/>
</dbReference>
<protein>
    <submittedName>
        <fullName evidence="2">Lycopene beta-cyclase CrtY</fullName>
        <ecNumber evidence="2">5.5.1.19</ecNumber>
    </submittedName>
</protein>